<organism evidence="2">
    <name type="scientific">viral metagenome</name>
    <dbReference type="NCBI Taxonomy" id="1070528"/>
    <lineage>
        <taxon>unclassified sequences</taxon>
        <taxon>metagenomes</taxon>
        <taxon>organismal metagenomes</taxon>
    </lineage>
</organism>
<protein>
    <submittedName>
        <fullName evidence="2">Uncharacterized protein</fullName>
    </submittedName>
</protein>
<name>A0A6C0J7K8_9ZZZZ</name>
<keyword evidence="1" id="KW-0812">Transmembrane</keyword>
<dbReference type="EMBL" id="MN740346">
    <property type="protein sequence ID" value="QHU01642.1"/>
    <property type="molecule type" value="Genomic_DNA"/>
</dbReference>
<dbReference type="Gene3D" id="3.80.10.10">
    <property type="entry name" value="Ribonuclease Inhibitor"/>
    <property type="match status" value="1"/>
</dbReference>
<keyword evidence="1" id="KW-0472">Membrane</keyword>
<accession>A0A6C0J7K8</accession>
<reference evidence="2" key="1">
    <citation type="journal article" date="2020" name="Nature">
        <title>Giant virus diversity and host interactions through global metagenomics.</title>
        <authorList>
            <person name="Schulz F."/>
            <person name="Roux S."/>
            <person name="Paez-Espino D."/>
            <person name="Jungbluth S."/>
            <person name="Walsh D.A."/>
            <person name="Denef V.J."/>
            <person name="McMahon K.D."/>
            <person name="Konstantinidis K.T."/>
            <person name="Eloe-Fadrosh E.A."/>
            <person name="Kyrpides N.C."/>
            <person name="Woyke T."/>
        </authorList>
    </citation>
    <scope>NUCLEOTIDE SEQUENCE</scope>
    <source>
        <strain evidence="2">GVMAG-M-3300025874-2</strain>
    </source>
</reference>
<sequence length="326" mass="36969">MSCNCCCGNNKSNNQINNYNNCTLDESNYIDNHLFLIWGLDGIVGIITYFLAFPEYLQSILEFYNKMEQAKIRGLVQVRINWGSPSDGEIICGDLDCFWKMYNQKGYFYKTILLAVKYQEWFIITHRQKRMGIHNCCLFDVPLTPDHPINPIQICGCNTTNTNKVSIPDERFQFILQNYTDSNIPSGNFNNNTVSKDDLDPITNIAILSNVGMNTLSNLIGIECIDNLNYLQIKDSPNNLTVINLCNNSNLINLILNSNSNLKLLILPQNNLIDELDLKNNLQNYGSINPIVLDNVISIPCDINTTNGPYISYANTIYSPGEFSIQ</sequence>
<evidence type="ECO:0000256" key="1">
    <source>
        <dbReference type="SAM" id="Phobius"/>
    </source>
</evidence>
<keyword evidence="1" id="KW-1133">Transmembrane helix</keyword>
<evidence type="ECO:0000313" key="2">
    <source>
        <dbReference type="EMBL" id="QHU01642.1"/>
    </source>
</evidence>
<dbReference type="InterPro" id="IPR032675">
    <property type="entry name" value="LRR_dom_sf"/>
</dbReference>
<dbReference type="AlphaFoldDB" id="A0A6C0J7K8"/>
<proteinExistence type="predicted"/>
<feature type="transmembrane region" description="Helical" evidence="1">
    <location>
        <begin position="35"/>
        <end position="57"/>
    </location>
</feature>